<name>V4PIH3_9CAUL</name>
<evidence type="ECO:0000256" key="9">
    <source>
        <dbReference type="SAM" id="MobiDB-lite"/>
    </source>
</evidence>
<dbReference type="EMBL" id="AWGB01000047">
    <property type="protein sequence ID" value="ESQ87024.1"/>
    <property type="molecule type" value="Genomic_DNA"/>
</dbReference>
<dbReference type="STRING" id="1121022.GCA_000376105_03759"/>
<evidence type="ECO:0000256" key="4">
    <source>
        <dbReference type="ARBA" id="ARBA00022801"/>
    </source>
</evidence>
<dbReference type="PATRIC" id="fig|1121022.4.peg.3573"/>
<evidence type="ECO:0000256" key="8">
    <source>
        <dbReference type="RuleBase" id="RU364100"/>
    </source>
</evidence>
<dbReference type="GO" id="GO:0008233">
    <property type="term" value="F:peptidase activity"/>
    <property type="evidence" value="ECO:0007669"/>
    <property type="project" value="UniProtKB-KW"/>
</dbReference>
<dbReference type="GO" id="GO:0003697">
    <property type="term" value="F:single-stranded DNA binding"/>
    <property type="evidence" value="ECO:0007669"/>
    <property type="project" value="InterPro"/>
</dbReference>
<dbReference type="eggNOG" id="COG2135">
    <property type="taxonomic scope" value="Bacteria"/>
</dbReference>
<gene>
    <name evidence="10" type="ORF">ABENE_17495</name>
</gene>
<dbReference type="EC" id="3.4.-.-" evidence="8"/>
<dbReference type="GO" id="GO:0106300">
    <property type="term" value="P:protein-DNA covalent cross-linking repair"/>
    <property type="evidence" value="ECO:0007669"/>
    <property type="project" value="InterPro"/>
</dbReference>
<protein>
    <recommendedName>
        <fullName evidence="8">Abasic site processing protein</fullName>
        <ecNumber evidence="8">3.4.-.-</ecNumber>
    </recommendedName>
</protein>
<evidence type="ECO:0000313" key="11">
    <source>
        <dbReference type="Proteomes" id="UP000017837"/>
    </source>
</evidence>
<dbReference type="PANTHER" id="PTHR13604">
    <property type="entry name" value="DC12-RELATED"/>
    <property type="match status" value="1"/>
</dbReference>
<keyword evidence="2 8" id="KW-0645">Protease</keyword>
<keyword evidence="4 8" id="KW-0378">Hydrolase</keyword>
<proteinExistence type="inferred from homology"/>
<keyword evidence="7" id="KW-0456">Lyase</keyword>
<dbReference type="Gene3D" id="3.90.1680.20">
    <property type="match status" value="2"/>
</dbReference>
<dbReference type="InterPro" id="IPR003738">
    <property type="entry name" value="SRAP"/>
</dbReference>
<keyword evidence="6" id="KW-0238">DNA-binding</keyword>
<accession>V4PIH3</accession>
<evidence type="ECO:0000256" key="1">
    <source>
        <dbReference type="ARBA" id="ARBA00008136"/>
    </source>
</evidence>
<keyword evidence="3" id="KW-0227">DNA damage</keyword>
<dbReference type="SUPFAM" id="SSF143081">
    <property type="entry name" value="BB1717-like"/>
    <property type="match status" value="1"/>
</dbReference>
<evidence type="ECO:0000256" key="6">
    <source>
        <dbReference type="ARBA" id="ARBA00023125"/>
    </source>
</evidence>
<comment type="caution">
    <text evidence="10">The sequence shown here is derived from an EMBL/GenBank/DDBJ whole genome shotgun (WGS) entry which is preliminary data.</text>
</comment>
<evidence type="ECO:0000256" key="3">
    <source>
        <dbReference type="ARBA" id="ARBA00022763"/>
    </source>
</evidence>
<keyword evidence="5" id="KW-0190">Covalent protein-DNA linkage</keyword>
<dbReference type="GO" id="GO:0006508">
    <property type="term" value="P:proteolysis"/>
    <property type="evidence" value="ECO:0007669"/>
    <property type="project" value="UniProtKB-KW"/>
</dbReference>
<reference evidence="10 11" key="1">
    <citation type="journal article" date="2014" name="Nature">
        <title>Sequential evolution of bacterial morphology by co-option of a developmental regulator.</title>
        <authorList>
            <person name="Jiang C."/>
            <person name="Brown P.J."/>
            <person name="Ducret A."/>
            <person name="Brun Y.V."/>
        </authorList>
    </citation>
    <scope>NUCLEOTIDE SEQUENCE [LARGE SCALE GENOMIC DNA]</scope>
    <source>
        <strain evidence="10 11">DSM 16100</strain>
    </source>
</reference>
<feature type="region of interest" description="Disordered" evidence="9">
    <location>
        <begin position="208"/>
        <end position="239"/>
    </location>
</feature>
<evidence type="ECO:0000256" key="5">
    <source>
        <dbReference type="ARBA" id="ARBA00023124"/>
    </source>
</evidence>
<dbReference type="PANTHER" id="PTHR13604:SF0">
    <property type="entry name" value="ABASIC SITE PROCESSING PROTEIN HMCES"/>
    <property type="match status" value="1"/>
</dbReference>
<organism evidence="10 11">
    <name type="scientific">Asticcacaulis benevestitus DSM 16100 = ATCC BAA-896</name>
    <dbReference type="NCBI Taxonomy" id="1121022"/>
    <lineage>
        <taxon>Bacteria</taxon>
        <taxon>Pseudomonadati</taxon>
        <taxon>Pseudomonadota</taxon>
        <taxon>Alphaproteobacteria</taxon>
        <taxon>Caulobacterales</taxon>
        <taxon>Caulobacteraceae</taxon>
        <taxon>Asticcacaulis</taxon>
    </lineage>
</organism>
<dbReference type="Proteomes" id="UP000017837">
    <property type="component" value="Unassembled WGS sequence"/>
</dbReference>
<dbReference type="InterPro" id="IPR036590">
    <property type="entry name" value="SRAP-like"/>
</dbReference>
<keyword evidence="11" id="KW-1185">Reference proteome</keyword>
<dbReference type="Pfam" id="PF02586">
    <property type="entry name" value="SRAP"/>
    <property type="match status" value="1"/>
</dbReference>
<evidence type="ECO:0000313" key="10">
    <source>
        <dbReference type="EMBL" id="ESQ87024.1"/>
    </source>
</evidence>
<comment type="similarity">
    <text evidence="1 8">Belongs to the SOS response-associated peptidase family.</text>
</comment>
<evidence type="ECO:0000256" key="7">
    <source>
        <dbReference type="ARBA" id="ARBA00023239"/>
    </source>
</evidence>
<evidence type="ECO:0000256" key="2">
    <source>
        <dbReference type="ARBA" id="ARBA00022670"/>
    </source>
</evidence>
<dbReference type="AlphaFoldDB" id="V4PIH3"/>
<dbReference type="GO" id="GO:0016829">
    <property type="term" value="F:lyase activity"/>
    <property type="evidence" value="ECO:0007669"/>
    <property type="project" value="UniProtKB-KW"/>
</dbReference>
<sequence length="239" mass="27361">MTSNKDAIRDFTRFLRTTPNADNLGAYPDTFANDFGPIVRNTPEGRELAVARWGMPSSEEATGNKRYDSGTTNIRRTHLPHWQPWLGIENRCVVPATSFCEPDQVGKTFKNIWFALDESRTLFFFAGLWTPHWTGVRKVVEGETTSDLYGFLTTKANREVEQFHDKAMPVILRTPEEVEQWLTLPWPEAKAMQKPLPDGSLQIVSTEMKWDPPQAEPRHKRVEAKKMEPTVKASQPDLF</sequence>